<dbReference type="GO" id="GO:0006749">
    <property type="term" value="P:glutathione metabolic process"/>
    <property type="evidence" value="ECO:0007669"/>
    <property type="project" value="InterPro"/>
</dbReference>
<reference evidence="2" key="1">
    <citation type="submission" date="2019-03" db="EMBL/GenBank/DDBJ databases">
        <authorList>
            <person name="Mank J."/>
            <person name="Almeida P."/>
        </authorList>
    </citation>
    <scope>NUCLEOTIDE SEQUENCE</scope>
    <source>
        <strain evidence="2">78183</strain>
    </source>
</reference>
<name>A0A6N2KUT9_SALVM</name>
<dbReference type="Gene3D" id="3.40.30.10">
    <property type="entry name" value="Glutaredoxin"/>
    <property type="match status" value="1"/>
</dbReference>
<dbReference type="AlphaFoldDB" id="A0A6N2KUT9"/>
<evidence type="ECO:0000259" key="1">
    <source>
        <dbReference type="Pfam" id="PF00043"/>
    </source>
</evidence>
<evidence type="ECO:0000313" key="2">
    <source>
        <dbReference type="EMBL" id="VFU31771.1"/>
    </source>
</evidence>
<dbReference type="InterPro" id="IPR045073">
    <property type="entry name" value="Omega/Tau-like"/>
</dbReference>
<protein>
    <recommendedName>
        <fullName evidence="1">Glutathione S-transferase C-terminal domain-containing protein</fullName>
    </recommendedName>
</protein>
<feature type="domain" description="Glutathione S-transferase C-terminal" evidence="1">
    <location>
        <begin position="82"/>
        <end position="139"/>
    </location>
</feature>
<dbReference type="InterPro" id="IPR045074">
    <property type="entry name" value="GST_C_Tau"/>
</dbReference>
<dbReference type="InterPro" id="IPR004046">
    <property type="entry name" value="GST_C"/>
</dbReference>
<dbReference type="Gene3D" id="1.20.1050.10">
    <property type="match status" value="1"/>
</dbReference>
<dbReference type="InterPro" id="IPR036282">
    <property type="entry name" value="Glutathione-S-Trfase_C_sf"/>
</dbReference>
<dbReference type="GO" id="GO:0005737">
    <property type="term" value="C:cytoplasm"/>
    <property type="evidence" value="ECO:0007669"/>
    <property type="project" value="TreeGrafter"/>
</dbReference>
<dbReference type="PANTHER" id="PTHR11260">
    <property type="entry name" value="GLUTATHIONE S-TRANSFERASE, GST, SUPERFAMILY, GST DOMAIN CONTAINING"/>
    <property type="match status" value="1"/>
</dbReference>
<gene>
    <name evidence="2" type="ORF">SVIM_LOCUS136291</name>
</gene>
<organism evidence="2">
    <name type="scientific">Salix viminalis</name>
    <name type="common">Common osier</name>
    <name type="synonym">Basket willow</name>
    <dbReference type="NCBI Taxonomy" id="40686"/>
    <lineage>
        <taxon>Eukaryota</taxon>
        <taxon>Viridiplantae</taxon>
        <taxon>Streptophyta</taxon>
        <taxon>Embryophyta</taxon>
        <taxon>Tracheophyta</taxon>
        <taxon>Spermatophyta</taxon>
        <taxon>Magnoliopsida</taxon>
        <taxon>eudicotyledons</taxon>
        <taxon>Gunneridae</taxon>
        <taxon>Pentapetalae</taxon>
        <taxon>rosids</taxon>
        <taxon>fabids</taxon>
        <taxon>Malpighiales</taxon>
        <taxon>Salicaceae</taxon>
        <taxon>Saliceae</taxon>
        <taxon>Salix</taxon>
    </lineage>
</organism>
<dbReference type="EMBL" id="CAADRP010000768">
    <property type="protein sequence ID" value="VFU31771.1"/>
    <property type="molecule type" value="Genomic_DNA"/>
</dbReference>
<dbReference type="Pfam" id="PF00043">
    <property type="entry name" value="GST_C"/>
    <property type="match status" value="1"/>
</dbReference>
<dbReference type="GO" id="GO:0004364">
    <property type="term" value="F:glutathione transferase activity"/>
    <property type="evidence" value="ECO:0007669"/>
    <property type="project" value="InterPro"/>
</dbReference>
<dbReference type="CDD" id="cd03185">
    <property type="entry name" value="GST_C_Tau"/>
    <property type="match status" value="1"/>
</dbReference>
<dbReference type="PANTHER" id="PTHR11260:SF762">
    <property type="entry name" value="GLUTATHIONE TRANSFERASE"/>
    <property type="match status" value="1"/>
</dbReference>
<accession>A0A6N2KUT9</accession>
<dbReference type="SUPFAM" id="SSF47616">
    <property type="entry name" value="GST C-terminal domain-like"/>
    <property type="match status" value="1"/>
</dbReference>
<sequence>MDEWKYSMAEEIKVFRSHQQEPFTLAIQSDPQEGLACPHGKVICESLVILEYIDETWKQNPLLPEDPHQKANARFWAKFGDDKEGKEQEEGFAASMENLKYLEEEIRGKKFFGGKTIGLADIALGWLAYYLDIFEEIVGLKLIDQENFHPAHGSRNLQMLRSSVRTGRTETSWLPSLLSMHRSKSPLIVIPAIVSFLLLKQYRDQIEIPLDGQTPESFNSEHSHQLHGLAACGGGDGAVECFAMRTKSSIGRIDAVEHGGDINEATLSLYSCI</sequence>
<proteinExistence type="predicted"/>